<name>A0ABP0JE68_9DINO</name>
<dbReference type="InterPro" id="IPR011990">
    <property type="entry name" value="TPR-like_helical_dom_sf"/>
</dbReference>
<accession>A0ABP0JE68</accession>
<evidence type="ECO:0000313" key="3">
    <source>
        <dbReference type="Proteomes" id="UP001642464"/>
    </source>
</evidence>
<sequence length="478" mass="53475">ILQPPEPFDLMLARAIPSELSFGRLCVGPVPATVRFFSHSRPNEVPPSKRRRMLQRPLETFERPTGREQLEQSDRLYFLARPTDAQGSETERNPRFSKWRSELKKSKSGQGLLEALAEAMCRKEVDASVIGAAIQKCGHSRWWETLLEVRQRQLKHGLRLEVTQQCIFLAAIASCLKDRSLPPTALSQRKKVGFALGIEVWQSMPSQLHADDADVHTVALGSVLSLCDAIGDDSLPWASEVLKWSALQPFKMHVTSYTPLLSLYEKSGLYRQVDQLLCQMASSTQPPNVVTLGNLVNASGSTQNWRRACYLWSTLVHEFQVSPNTVCYTAHAKVSILVGRPAAALQTLDDLLRARPHQLDATAVVLYLQALLIVCHSNLSEACLKQLSKSLKAAHAGIMADASQEMQQQWRSMTSLGWKLLHNPSALRFKDLLVIDNAKHGHMKDWNDHLAGANYLSEQERKEMVYVSDHQATSVTVS</sequence>
<feature type="non-terminal residue" evidence="2">
    <location>
        <position position="1"/>
    </location>
</feature>
<proteinExistence type="predicted"/>
<evidence type="ECO:0000256" key="1">
    <source>
        <dbReference type="ARBA" id="ARBA00022737"/>
    </source>
</evidence>
<dbReference type="PANTHER" id="PTHR47447:SF28">
    <property type="entry name" value="PENTACOTRIPEPTIDE-REPEAT REGION OF PRORP DOMAIN-CONTAINING PROTEIN"/>
    <property type="match status" value="1"/>
</dbReference>
<dbReference type="Proteomes" id="UP001642464">
    <property type="component" value="Unassembled WGS sequence"/>
</dbReference>
<keyword evidence="1" id="KW-0677">Repeat</keyword>
<keyword evidence="3" id="KW-1185">Reference proteome</keyword>
<gene>
    <name evidence="2" type="ORF">SCF082_LOCUS11620</name>
</gene>
<organism evidence="2 3">
    <name type="scientific">Durusdinium trenchii</name>
    <dbReference type="NCBI Taxonomy" id="1381693"/>
    <lineage>
        <taxon>Eukaryota</taxon>
        <taxon>Sar</taxon>
        <taxon>Alveolata</taxon>
        <taxon>Dinophyceae</taxon>
        <taxon>Suessiales</taxon>
        <taxon>Symbiodiniaceae</taxon>
        <taxon>Durusdinium</taxon>
    </lineage>
</organism>
<dbReference type="PANTHER" id="PTHR47447">
    <property type="entry name" value="OS03G0856100 PROTEIN"/>
    <property type="match status" value="1"/>
</dbReference>
<reference evidence="2 3" key="1">
    <citation type="submission" date="2024-02" db="EMBL/GenBank/DDBJ databases">
        <authorList>
            <person name="Chen Y."/>
            <person name="Shah S."/>
            <person name="Dougan E. K."/>
            <person name="Thang M."/>
            <person name="Chan C."/>
        </authorList>
    </citation>
    <scope>NUCLEOTIDE SEQUENCE [LARGE SCALE GENOMIC DNA]</scope>
</reference>
<evidence type="ECO:0000313" key="2">
    <source>
        <dbReference type="EMBL" id="CAK9012701.1"/>
    </source>
</evidence>
<protein>
    <submittedName>
        <fullName evidence="2">Chloroplastic</fullName>
    </submittedName>
</protein>
<comment type="caution">
    <text evidence="2">The sequence shown here is derived from an EMBL/GenBank/DDBJ whole genome shotgun (WGS) entry which is preliminary data.</text>
</comment>
<dbReference type="EMBL" id="CAXAMM010006903">
    <property type="protein sequence ID" value="CAK9012701.1"/>
    <property type="molecule type" value="Genomic_DNA"/>
</dbReference>
<dbReference type="Gene3D" id="1.25.40.10">
    <property type="entry name" value="Tetratricopeptide repeat domain"/>
    <property type="match status" value="1"/>
</dbReference>